<evidence type="ECO:0000313" key="2">
    <source>
        <dbReference type="EMBL" id="RTI01510.1"/>
    </source>
</evidence>
<accession>A0A430UI65</accession>
<dbReference type="AlphaFoldDB" id="A0A430UI65"/>
<dbReference type="PROSITE" id="PS51257">
    <property type="entry name" value="PROKAR_LIPOPROTEIN"/>
    <property type="match status" value="1"/>
</dbReference>
<comment type="caution">
    <text evidence="2">The sequence shown here is derived from an EMBL/GenBank/DDBJ whole genome shotgun (WGS) entry which is preliminary data.</text>
</comment>
<evidence type="ECO:0008006" key="4">
    <source>
        <dbReference type="Google" id="ProtNLM"/>
    </source>
</evidence>
<evidence type="ECO:0000313" key="3">
    <source>
        <dbReference type="Proteomes" id="UP000288347"/>
    </source>
</evidence>
<gene>
    <name evidence="2" type="ORF">CSW29_04015</name>
</gene>
<feature type="signal peptide" evidence="1">
    <location>
        <begin position="1"/>
        <end position="21"/>
    </location>
</feature>
<dbReference type="InterPro" id="IPR013783">
    <property type="entry name" value="Ig-like_fold"/>
</dbReference>
<evidence type="ECO:0000256" key="1">
    <source>
        <dbReference type="SAM" id="SignalP"/>
    </source>
</evidence>
<dbReference type="Proteomes" id="UP000288347">
    <property type="component" value="Unassembled WGS sequence"/>
</dbReference>
<feature type="chain" id="PRO_5019562797" description="Lipoprotein" evidence="1">
    <location>
        <begin position="22"/>
        <end position="853"/>
    </location>
</feature>
<protein>
    <recommendedName>
        <fullName evidence="4">Lipoprotein</fullName>
    </recommendedName>
</protein>
<dbReference type="Gene3D" id="2.60.40.10">
    <property type="entry name" value="Immunoglobulins"/>
    <property type="match status" value="1"/>
</dbReference>
<sequence>MVRVLFLLPLLLLGACTSVQGSLTGKLSVQIDGLPSGVEARVVVQPLGKAVSASQVLEVPEGTYEVVAEAVEGPSGERYVPTVEGSPARVEYGKVVQVRVSYQVDRDTLPATLILVIEGLPEGAEGSLRVSGEGVNQVVKSTGRLTLRPGVYTLRADAVSYAGERYIPSPASDYVVLAPGSTVSKTFTYAREVRTGELLIIIQGLPTGTQAQVRVKDSAGSTVASLTESRLLRLPAGTYFVEADPVGTYVPQVSGSPANVQAGARAEVQVSYQNQPQSLSLTLNPTALTVPPGSTGTLQATLQAQNFSGQVSLALQGAPSGVTIAPTSASAPGQVDLTLSVASSVAPGTYPITLQATGQGVSASASFTLSVPRPDFAFSLSPQSLSLAQGQSTTLVASITPQSGFSGQIAFSLVSPPAGFSLSGGPVSPSGPVDVPLTLSVASSVAPGTYSLLVKAEGGGVVRTVSLQVQVQASTGQLAVVISGLPDGLEGNVEIRNSQAGLVSVLGKSQVLALPPDTYFISARDVRDGQGNTYRGSVNGSPAMVQAGQRVQVSVSYTLLPRPGFTLSASPSTLNIPKGRMGNTTLTITPQNGFSGMVELSLEGAPEGVRLSPTSVAVEGVTTVPLTLSVAGSVSPGSYSLSLVGKSGAVVGSTNLLLEVPAPSFDFAISPASFAVRQGQRQTLVASLRSQGGFAGEVAFSLVSPPPGFTLSGGPFTLSEDQAVDFPLFLQVDASVAPGSYSLVVKAEGGGVSRTQTLSVQVSPSTGQLALSILFEGAPAGTEGYVVVSGPGGDQVITRSRVLTLAPGTYTITAYSVVVGETQYNPEPPGGTVQVLAGQTASFTITYKPPTGP</sequence>
<proteinExistence type="predicted"/>
<dbReference type="EMBL" id="PEMH01000099">
    <property type="protein sequence ID" value="RTI01510.1"/>
    <property type="molecule type" value="Genomic_DNA"/>
</dbReference>
<keyword evidence="1" id="KW-0732">Signal</keyword>
<organism evidence="2 3">
    <name type="scientific">Thermus scotoductus</name>
    <dbReference type="NCBI Taxonomy" id="37636"/>
    <lineage>
        <taxon>Bacteria</taxon>
        <taxon>Thermotogati</taxon>
        <taxon>Deinococcota</taxon>
        <taxon>Deinococci</taxon>
        <taxon>Thermales</taxon>
        <taxon>Thermaceae</taxon>
        <taxon>Thermus</taxon>
    </lineage>
</organism>
<reference evidence="2 3" key="1">
    <citation type="journal article" date="2019" name="Extremophiles">
        <title>Biogeography of thermophiles and predominance of Thermus scotoductus in domestic water heaters.</title>
        <authorList>
            <person name="Wilpiszeski R.L."/>
            <person name="Zhang Z."/>
            <person name="House C.H."/>
        </authorList>
    </citation>
    <scope>NUCLEOTIDE SEQUENCE [LARGE SCALE GENOMIC DNA]</scope>
    <source>
        <strain evidence="2 3">16_S16</strain>
    </source>
</reference>
<name>A0A430UI65_THESC</name>